<accession>A0AAP8MHU8</accession>
<organism evidence="3 4">
    <name type="scientific">Halioglobus japonicus</name>
    <dbReference type="NCBI Taxonomy" id="930805"/>
    <lineage>
        <taxon>Bacteria</taxon>
        <taxon>Pseudomonadati</taxon>
        <taxon>Pseudomonadota</taxon>
        <taxon>Gammaproteobacteria</taxon>
        <taxon>Cellvibrionales</taxon>
        <taxon>Halieaceae</taxon>
        <taxon>Halioglobus</taxon>
    </lineage>
</organism>
<sequence length="309" mass="33778">MDIERINPELRGIFKRLPGIRLDWGWVLWLGKRITGRTKSLTPPAGVVVNDHDCGDFGVRVYAPEGGGTGPAVLWIHGGGLIIGSVPMDDYQCLQWVQNLGVVVVSVDYRLAPEYPYPAAPDDCYAAWLWLQQQAPSLGVDPARIAISGMSAGGCLTALLAHRIRDEGGVQPVAQGLFCPMLDDETAANTQLDAIKHAVWNNQSNRAGWGHFLGHAPGEPEVREYAVPARRQDLTGLPETWIGIGDADLFYDESTHYAERLRAAGVACEFHTAPGGFHGFEIIARQAQVTRDYMAAHATFLRRTLAIET</sequence>
<dbReference type="AlphaFoldDB" id="A0AAP8MHU8"/>
<evidence type="ECO:0000313" key="4">
    <source>
        <dbReference type="Proteomes" id="UP000235162"/>
    </source>
</evidence>
<dbReference type="Gene3D" id="3.40.50.1820">
    <property type="entry name" value="alpha/beta hydrolase"/>
    <property type="match status" value="1"/>
</dbReference>
<keyword evidence="1 3" id="KW-0378">Hydrolase</keyword>
<protein>
    <submittedName>
        <fullName evidence="3">Alpha/beta hydrolase</fullName>
    </submittedName>
</protein>
<evidence type="ECO:0000313" key="3">
    <source>
        <dbReference type="EMBL" id="PLW87649.1"/>
    </source>
</evidence>
<dbReference type="PANTHER" id="PTHR48081">
    <property type="entry name" value="AB HYDROLASE SUPERFAMILY PROTEIN C4A8.06C"/>
    <property type="match status" value="1"/>
</dbReference>
<dbReference type="Proteomes" id="UP000235162">
    <property type="component" value="Unassembled WGS sequence"/>
</dbReference>
<comment type="caution">
    <text evidence="3">The sequence shown here is derived from an EMBL/GenBank/DDBJ whole genome shotgun (WGS) entry which is preliminary data.</text>
</comment>
<gene>
    <name evidence="3" type="ORF">C0029_03465</name>
</gene>
<evidence type="ECO:0000259" key="2">
    <source>
        <dbReference type="Pfam" id="PF07859"/>
    </source>
</evidence>
<dbReference type="SUPFAM" id="SSF53474">
    <property type="entry name" value="alpha/beta-Hydrolases"/>
    <property type="match status" value="1"/>
</dbReference>
<name>A0AAP8MHU8_9GAMM</name>
<keyword evidence="4" id="KW-1185">Reference proteome</keyword>
<dbReference type="InterPro" id="IPR050300">
    <property type="entry name" value="GDXG_lipolytic_enzyme"/>
</dbReference>
<dbReference type="RefSeq" id="WP_084200316.1">
    <property type="nucleotide sequence ID" value="NZ_BMYL01000001.1"/>
</dbReference>
<dbReference type="GO" id="GO:0016787">
    <property type="term" value="F:hydrolase activity"/>
    <property type="evidence" value="ECO:0007669"/>
    <property type="project" value="UniProtKB-KW"/>
</dbReference>
<evidence type="ECO:0000256" key="1">
    <source>
        <dbReference type="ARBA" id="ARBA00022801"/>
    </source>
</evidence>
<dbReference type="PANTHER" id="PTHR48081:SF8">
    <property type="entry name" value="ALPHA_BETA HYDROLASE FOLD-3 DOMAIN-CONTAINING PROTEIN-RELATED"/>
    <property type="match status" value="1"/>
</dbReference>
<feature type="domain" description="Alpha/beta hydrolase fold-3" evidence="2">
    <location>
        <begin position="73"/>
        <end position="281"/>
    </location>
</feature>
<dbReference type="InterPro" id="IPR029058">
    <property type="entry name" value="AB_hydrolase_fold"/>
</dbReference>
<dbReference type="Pfam" id="PF07859">
    <property type="entry name" value="Abhydrolase_3"/>
    <property type="match status" value="1"/>
</dbReference>
<proteinExistence type="predicted"/>
<dbReference type="EMBL" id="PKUR01000001">
    <property type="protein sequence ID" value="PLW87649.1"/>
    <property type="molecule type" value="Genomic_DNA"/>
</dbReference>
<dbReference type="InterPro" id="IPR013094">
    <property type="entry name" value="AB_hydrolase_3"/>
</dbReference>
<reference evidence="3 4" key="1">
    <citation type="submission" date="2018-01" db="EMBL/GenBank/DDBJ databases">
        <title>The draft genome sequence of Halioglobus japonicus S1-36.</title>
        <authorList>
            <person name="Du Z.-J."/>
            <person name="Shi M.-J."/>
        </authorList>
    </citation>
    <scope>NUCLEOTIDE SEQUENCE [LARGE SCALE GENOMIC DNA]</scope>
    <source>
        <strain evidence="3 4">S1-36</strain>
    </source>
</reference>
<dbReference type="KEGG" id="hja:BST95_14720"/>